<feature type="transmembrane region" description="Helical" evidence="1">
    <location>
        <begin position="87"/>
        <end position="106"/>
    </location>
</feature>
<gene>
    <name evidence="3" type="primary">20212771</name>
    <name evidence="2" type="ORF">HELRODRAFT_193780</name>
</gene>
<dbReference type="EMBL" id="KB097563">
    <property type="protein sequence ID" value="ESN94761.1"/>
    <property type="molecule type" value="Genomic_DNA"/>
</dbReference>
<dbReference type="EnsemblMetazoa" id="HelroT193780">
    <property type="protein sequence ID" value="HelroP193780"/>
    <property type="gene ID" value="HelroG193780"/>
</dbReference>
<reference evidence="2 4" key="2">
    <citation type="journal article" date="2013" name="Nature">
        <title>Insights into bilaterian evolution from three spiralian genomes.</title>
        <authorList>
            <person name="Simakov O."/>
            <person name="Marletaz F."/>
            <person name="Cho S.J."/>
            <person name="Edsinger-Gonzales E."/>
            <person name="Havlak P."/>
            <person name="Hellsten U."/>
            <person name="Kuo D.H."/>
            <person name="Larsson T."/>
            <person name="Lv J."/>
            <person name="Arendt D."/>
            <person name="Savage R."/>
            <person name="Osoegawa K."/>
            <person name="de Jong P."/>
            <person name="Grimwood J."/>
            <person name="Chapman J.A."/>
            <person name="Shapiro H."/>
            <person name="Aerts A."/>
            <person name="Otillar R.P."/>
            <person name="Terry A.Y."/>
            <person name="Boore J.L."/>
            <person name="Grigoriev I.V."/>
            <person name="Lindberg D.R."/>
            <person name="Seaver E.C."/>
            <person name="Weisblat D.A."/>
            <person name="Putnam N.H."/>
            <person name="Rokhsar D.S."/>
        </authorList>
    </citation>
    <scope>NUCLEOTIDE SEQUENCE</scope>
</reference>
<dbReference type="KEGG" id="hro:HELRODRAFT_193780"/>
<reference evidence="3" key="3">
    <citation type="submission" date="2015-06" db="UniProtKB">
        <authorList>
            <consortium name="EnsemblMetazoa"/>
        </authorList>
    </citation>
    <scope>IDENTIFICATION</scope>
</reference>
<dbReference type="CTD" id="20212771"/>
<dbReference type="Proteomes" id="UP000015101">
    <property type="component" value="Unassembled WGS sequence"/>
</dbReference>
<accession>T1FVC5</accession>
<sequence>MNVIAVHSVAVHVDLFNKLFVSSVFFLAHAPPRITIRNNVVVGVVFVVAAVVFVVATAYNIFSPLISVLHAVVRSTVEISNSRVNQLMTAFIFNTFLLINVVVVAINDVVVDVPNVDDVDAFSGTVGWVLSAFQVVGESILNNVVIIDVINFYEYFPTIIWLAVATKFINIFRTLLKSWWMMSKSSFFS</sequence>
<evidence type="ECO:0000313" key="2">
    <source>
        <dbReference type="EMBL" id="ESN94761.1"/>
    </source>
</evidence>
<dbReference type="RefSeq" id="XP_009027123.1">
    <property type="nucleotide sequence ID" value="XM_009028875.1"/>
</dbReference>
<keyword evidence="4" id="KW-1185">Reference proteome</keyword>
<dbReference type="AlphaFoldDB" id="T1FVC5"/>
<dbReference type="InParanoid" id="T1FVC5"/>
<keyword evidence="1" id="KW-0812">Transmembrane</keyword>
<dbReference type="GeneID" id="20212771"/>
<evidence type="ECO:0000313" key="3">
    <source>
        <dbReference type="EnsemblMetazoa" id="HelroP193780"/>
    </source>
</evidence>
<feature type="transmembrane region" description="Helical" evidence="1">
    <location>
        <begin position="158"/>
        <end position="176"/>
    </location>
</feature>
<keyword evidence="1" id="KW-1133">Transmembrane helix</keyword>
<organism evidence="3 4">
    <name type="scientific">Helobdella robusta</name>
    <name type="common">Californian leech</name>
    <dbReference type="NCBI Taxonomy" id="6412"/>
    <lineage>
        <taxon>Eukaryota</taxon>
        <taxon>Metazoa</taxon>
        <taxon>Spiralia</taxon>
        <taxon>Lophotrochozoa</taxon>
        <taxon>Annelida</taxon>
        <taxon>Clitellata</taxon>
        <taxon>Hirudinea</taxon>
        <taxon>Rhynchobdellida</taxon>
        <taxon>Glossiphoniidae</taxon>
        <taxon>Helobdella</taxon>
    </lineage>
</organism>
<dbReference type="HOGENOM" id="CLU_1435899_0_0_1"/>
<reference evidence="4" key="1">
    <citation type="submission" date="2012-12" db="EMBL/GenBank/DDBJ databases">
        <authorList>
            <person name="Hellsten U."/>
            <person name="Grimwood J."/>
            <person name="Chapman J.A."/>
            <person name="Shapiro H."/>
            <person name="Aerts A."/>
            <person name="Otillar R.P."/>
            <person name="Terry A.Y."/>
            <person name="Boore J.L."/>
            <person name="Simakov O."/>
            <person name="Marletaz F."/>
            <person name="Cho S.-J."/>
            <person name="Edsinger-Gonzales E."/>
            <person name="Havlak P."/>
            <person name="Kuo D.-H."/>
            <person name="Larsson T."/>
            <person name="Lv J."/>
            <person name="Arendt D."/>
            <person name="Savage R."/>
            <person name="Osoegawa K."/>
            <person name="de Jong P."/>
            <person name="Lindberg D.R."/>
            <person name="Seaver E.C."/>
            <person name="Weisblat D.A."/>
            <person name="Putnam N.H."/>
            <person name="Grigoriev I.V."/>
            <person name="Rokhsar D.S."/>
        </authorList>
    </citation>
    <scope>NUCLEOTIDE SEQUENCE</scope>
</reference>
<evidence type="ECO:0000256" key="1">
    <source>
        <dbReference type="SAM" id="Phobius"/>
    </source>
</evidence>
<proteinExistence type="predicted"/>
<dbReference type="EMBL" id="AMQM01007104">
    <property type="status" value="NOT_ANNOTATED_CDS"/>
    <property type="molecule type" value="Genomic_DNA"/>
</dbReference>
<keyword evidence="1" id="KW-0472">Membrane</keyword>
<evidence type="ECO:0000313" key="4">
    <source>
        <dbReference type="Proteomes" id="UP000015101"/>
    </source>
</evidence>
<protein>
    <submittedName>
        <fullName evidence="2 3">Uncharacterized protein</fullName>
    </submittedName>
</protein>
<feature type="transmembrane region" description="Helical" evidence="1">
    <location>
        <begin position="40"/>
        <end position="66"/>
    </location>
</feature>
<name>T1FVC5_HELRO</name>